<name>A0A4Z0VAH0_9BACT</name>
<dbReference type="EMBL" id="SJSA01000001">
    <property type="protein sequence ID" value="TGG40528.1"/>
    <property type="molecule type" value="Genomic_DNA"/>
</dbReference>
<gene>
    <name evidence="1" type="ORF">EZ315_07505</name>
</gene>
<dbReference type="RefSeq" id="WP_135471537.1">
    <property type="nucleotide sequence ID" value="NZ_SJSA01000001.1"/>
</dbReference>
<keyword evidence="2" id="KW-1185">Reference proteome</keyword>
<sequence length="79" mass="8521">MDKSAKILEYARNMGEMANHAEKIGTTADGDVYGLCLLDAEGMPMPVGLPRLVIAKGDKHTLITGEEALNLSISFDLEE</sequence>
<organism evidence="1 2">
    <name type="scientific">Duncaniella freteri</name>
    <dbReference type="NCBI Taxonomy" id="2530391"/>
    <lineage>
        <taxon>Bacteria</taxon>
        <taxon>Pseudomonadati</taxon>
        <taxon>Bacteroidota</taxon>
        <taxon>Bacteroidia</taxon>
        <taxon>Bacteroidales</taxon>
        <taxon>Muribaculaceae</taxon>
        <taxon>Duncaniella</taxon>
    </lineage>
</organism>
<proteinExistence type="predicted"/>
<reference evidence="1 2" key="1">
    <citation type="submission" date="2019-02" db="EMBL/GenBank/DDBJ databases">
        <title>Isolation and identification of novel species under the genus Muribaculum.</title>
        <authorList>
            <person name="Miyake S."/>
            <person name="Ding Y."/>
            <person name="Low A."/>
            <person name="Soh M."/>
            <person name="Seedorf H."/>
        </authorList>
    </citation>
    <scope>NUCLEOTIDE SEQUENCE [LARGE SCALE GENOMIC DNA]</scope>
    <source>
        <strain evidence="1 2">TLL-A3</strain>
    </source>
</reference>
<dbReference type="GeneID" id="82149635"/>
<accession>A0A4Z0VAH0</accession>
<comment type="caution">
    <text evidence="1">The sequence shown here is derived from an EMBL/GenBank/DDBJ whole genome shotgun (WGS) entry which is preliminary data.</text>
</comment>
<evidence type="ECO:0000313" key="2">
    <source>
        <dbReference type="Proteomes" id="UP000297635"/>
    </source>
</evidence>
<dbReference type="AlphaFoldDB" id="A0A4Z0VAH0"/>
<evidence type="ECO:0000313" key="1">
    <source>
        <dbReference type="EMBL" id="TGG40528.1"/>
    </source>
</evidence>
<dbReference type="Proteomes" id="UP000297635">
    <property type="component" value="Unassembled WGS sequence"/>
</dbReference>
<protein>
    <submittedName>
        <fullName evidence="1">Uncharacterized protein</fullName>
    </submittedName>
</protein>